<dbReference type="AlphaFoldDB" id="A0A9D2EM60"/>
<reference evidence="3" key="1">
    <citation type="journal article" date="2021" name="PeerJ">
        <title>Extensive microbial diversity within the chicken gut microbiome revealed by metagenomics and culture.</title>
        <authorList>
            <person name="Gilroy R."/>
            <person name="Ravi A."/>
            <person name="Getino M."/>
            <person name="Pursley I."/>
            <person name="Horton D.L."/>
            <person name="Alikhan N.F."/>
            <person name="Baker D."/>
            <person name="Gharbi K."/>
            <person name="Hall N."/>
            <person name="Watson M."/>
            <person name="Adriaenssens E.M."/>
            <person name="Foster-Nyarko E."/>
            <person name="Jarju S."/>
            <person name="Secka A."/>
            <person name="Antonio M."/>
            <person name="Oren A."/>
            <person name="Chaudhuri R.R."/>
            <person name="La Ragione R."/>
            <person name="Hildebrand F."/>
            <person name="Pallen M.J."/>
        </authorList>
    </citation>
    <scope>NUCLEOTIDE SEQUENCE</scope>
    <source>
        <strain evidence="3">CHK179-28034</strain>
    </source>
</reference>
<gene>
    <name evidence="3" type="ORF">H9968_09185</name>
</gene>
<keyword evidence="2" id="KW-0732">Signal</keyword>
<evidence type="ECO:0000256" key="2">
    <source>
        <dbReference type="SAM" id="SignalP"/>
    </source>
</evidence>
<dbReference type="SUPFAM" id="SSF53474">
    <property type="entry name" value="alpha/beta-Hydrolases"/>
    <property type="match status" value="1"/>
</dbReference>
<name>A0A9D2EM60_9FIRM</name>
<feature type="chain" id="PRO_5038912085" description="Endo-1,4-beta-xylanase" evidence="2">
    <location>
        <begin position="22"/>
        <end position="353"/>
    </location>
</feature>
<comment type="caution">
    <text evidence="3">The sequence shown here is derived from an EMBL/GenBank/DDBJ whole genome shotgun (WGS) entry which is preliminary data.</text>
</comment>
<evidence type="ECO:0000256" key="1">
    <source>
        <dbReference type="SAM" id="MobiDB-lite"/>
    </source>
</evidence>
<accession>A0A9D2EM60</accession>
<evidence type="ECO:0000313" key="3">
    <source>
        <dbReference type="EMBL" id="HIZ40077.1"/>
    </source>
</evidence>
<feature type="signal peptide" evidence="2">
    <location>
        <begin position="1"/>
        <end position="21"/>
    </location>
</feature>
<proteinExistence type="predicted"/>
<dbReference type="PANTHER" id="PTHR48098">
    <property type="entry name" value="ENTEROCHELIN ESTERASE-RELATED"/>
    <property type="match status" value="1"/>
</dbReference>
<dbReference type="InterPro" id="IPR029058">
    <property type="entry name" value="AB_hydrolase_fold"/>
</dbReference>
<organism evidence="3 4">
    <name type="scientific">Candidatus Anaerobutyricum stercoris</name>
    <dbReference type="NCBI Taxonomy" id="2838457"/>
    <lineage>
        <taxon>Bacteria</taxon>
        <taxon>Bacillati</taxon>
        <taxon>Bacillota</taxon>
        <taxon>Clostridia</taxon>
        <taxon>Lachnospirales</taxon>
        <taxon>Lachnospiraceae</taxon>
        <taxon>Anaerobutyricum</taxon>
    </lineage>
</organism>
<dbReference type="Proteomes" id="UP000824049">
    <property type="component" value="Unassembled WGS sequence"/>
</dbReference>
<dbReference type="Pfam" id="PF00756">
    <property type="entry name" value="Esterase"/>
    <property type="match status" value="1"/>
</dbReference>
<dbReference type="InterPro" id="IPR000801">
    <property type="entry name" value="Esterase-like"/>
</dbReference>
<reference evidence="3" key="2">
    <citation type="submission" date="2021-04" db="EMBL/GenBank/DDBJ databases">
        <authorList>
            <person name="Gilroy R."/>
        </authorList>
    </citation>
    <scope>NUCLEOTIDE SEQUENCE</scope>
    <source>
        <strain evidence="3">CHK179-28034</strain>
    </source>
</reference>
<protein>
    <recommendedName>
        <fullName evidence="5">Endo-1,4-beta-xylanase</fullName>
    </recommendedName>
</protein>
<feature type="region of interest" description="Disordered" evidence="1">
    <location>
        <begin position="26"/>
        <end position="57"/>
    </location>
</feature>
<sequence length="353" mass="39415">MKKMLSLILSLALAAACMGCAATGENTQNSLSETGAAEQTTQEKETSSEAQAHESLTSVTRAEIPETLAQVPEGYELPADQQGSIERLDYTTYESMSYEEQSEELEKTAYVYLPYGYDEEEQYNVFYLMHGGWSNETTMMGTDRSPSTLKNIVDHAIEDGRMQPMIIVCPTYNNTSPDDSSDYGLALQLTDNYHNELMNDLIPAVESRYSTFADDTTPEALTASRDHRAFGGFSMGSVTTWHTFQYCLDYFRYFMPMSGSLTTDGDVMNEMVEDAGYGPEDFFIFAMSGTDDFAYSSFTRQIEAMAAVPGGNFVEADNEQEGNLAYRVQEGGTHSGEYASQYIYNGLCWFWNE</sequence>
<evidence type="ECO:0000313" key="4">
    <source>
        <dbReference type="Proteomes" id="UP000824049"/>
    </source>
</evidence>
<dbReference type="InterPro" id="IPR050583">
    <property type="entry name" value="Mycobacterial_A85_antigen"/>
</dbReference>
<dbReference type="Gene3D" id="3.40.50.1820">
    <property type="entry name" value="alpha/beta hydrolase"/>
    <property type="match status" value="1"/>
</dbReference>
<dbReference type="PROSITE" id="PS51257">
    <property type="entry name" value="PROKAR_LIPOPROTEIN"/>
    <property type="match status" value="1"/>
</dbReference>
<dbReference type="EMBL" id="DXBR01000085">
    <property type="protein sequence ID" value="HIZ40077.1"/>
    <property type="molecule type" value="Genomic_DNA"/>
</dbReference>
<evidence type="ECO:0008006" key="5">
    <source>
        <dbReference type="Google" id="ProtNLM"/>
    </source>
</evidence>